<proteinExistence type="predicted"/>
<accession>A0A381RWY2</accession>
<reference evidence="1" key="1">
    <citation type="submission" date="2018-05" db="EMBL/GenBank/DDBJ databases">
        <authorList>
            <person name="Lanie J.A."/>
            <person name="Ng W.-L."/>
            <person name="Kazmierczak K.M."/>
            <person name="Andrzejewski T.M."/>
            <person name="Davidsen T.M."/>
            <person name="Wayne K.J."/>
            <person name="Tettelin H."/>
            <person name="Glass J.I."/>
            <person name="Rusch D."/>
            <person name="Podicherti R."/>
            <person name="Tsui H.-C.T."/>
            <person name="Winkler M.E."/>
        </authorList>
    </citation>
    <scope>NUCLEOTIDE SEQUENCE</scope>
</reference>
<name>A0A381RWY2_9ZZZZ</name>
<gene>
    <name evidence="1" type="ORF">METZ01_LOCUS48382</name>
</gene>
<organism evidence="1">
    <name type="scientific">marine metagenome</name>
    <dbReference type="NCBI Taxonomy" id="408172"/>
    <lineage>
        <taxon>unclassified sequences</taxon>
        <taxon>metagenomes</taxon>
        <taxon>ecological metagenomes</taxon>
    </lineage>
</organism>
<dbReference type="AlphaFoldDB" id="A0A381RWY2"/>
<dbReference type="EMBL" id="UINC01002332">
    <property type="protein sequence ID" value="SUZ95528.1"/>
    <property type="molecule type" value="Genomic_DNA"/>
</dbReference>
<sequence>VAARNHEPPRDYQSVDDRMGTWDLNPYSHALHLDEPPVEVDDVVSNDD</sequence>
<feature type="non-terminal residue" evidence="1">
    <location>
        <position position="1"/>
    </location>
</feature>
<evidence type="ECO:0000313" key="1">
    <source>
        <dbReference type="EMBL" id="SUZ95528.1"/>
    </source>
</evidence>
<protein>
    <submittedName>
        <fullName evidence="1">Uncharacterized protein</fullName>
    </submittedName>
</protein>